<gene>
    <name evidence="1" type="ORF">ERS852461_00524</name>
</gene>
<evidence type="ECO:0000313" key="1">
    <source>
        <dbReference type="EMBL" id="CUO55002.1"/>
    </source>
</evidence>
<evidence type="ECO:0000313" key="2">
    <source>
        <dbReference type="Proteomes" id="UP000095606"/>
    </source>
</evidence>
<reference evidence="1 2" key="1">
    <citation type="submission" date="2015-09" db="EMBL/GenBank/DDBJ databases">
        <authorList>
            <consortium name="Pathogen Informatics"/>
        </authorList>
    </citation>
    <scope>NUCLEOTIDE SEQUENCE [LARGE SCALE GENOMIC DNA]</scope>
    <source>
        <strain evidence="1 2">2789STDY5834846</strain>
    </source>
</reference>
<dbReference type="Proteomes" id="UP000095606">
    <property type="component" value="Unassembled WGS sequence"/>
</dbReference>
<proteinExistence type="predicted"/>
<accession>A0A174FXI3</accession>
<organism evidence="1 2">
    <name type="scientific">Bacteroides faecis</name>
    <dbReference type="NCBI Taxonomy" id="674529"/>
    <lineage>
        <taxon>Bacteria</taxon>
        <taxon>Pseudomonadati</taxon>
        <taxon>Bacteroidota</taxon>
        <taxon>Bacteroidia</taxon>
        <taxon>Bacteroidales</taxon>
        <taxon>Bacteroidaceae</taxon>
        <taxon>Bacteroides</taxon>
    </lineage>
</organism>
<dbReference type="AlphaFoldDB" id="A0A174FXI3"/>
<dbReference type="EMBL" id="CZAE01000002">
    <property type="protein sequence ID" value="CUO55002.1"/>
    <property type="molecule type" value="Genomic_DNA"/>
</dbReference>
<accession>A0A3E5GLA8</accession>
<protein>
    <submittedName>
        <fullName evidence="1">Uncharacterized protein</fullName>
    </submittedName>
</protein>
<sequence>MVEIRVRFPEHYIYLLFPCVLFDMFLFEGWRDQNVIVLVAPFPLKLKRVNIQKVDNYGHHQKTIR</sequence>
<name>A0A174FXI3_9BACE</name>